<dbReference type="EMBL" id="WOEY01000131">
    <property type="protein sequence ID" value="NPT46160.1"/>
    <property type="molecule type" value="Genomic_DNA"/>
</dbReference>
<keyword evidence="3" id="KW-0067">ATP-binding</keyword>
<sequence length="818" mass="89845">MTLATLQNLNHRDTLVSFFGAVLAAPVAGEVFVAASLYLKKGAGEKSAMKQTYADTHEELANAVLAASSDGKDSYFALARYVPHQTASGHPGRQGGHVRALKSVWMDIDCGEAKAAAGHGYTSKKEAFAGMLHFVNCCGLPEPTYVIDSGGGIHTYWALESEVAVDEWKRVAGMLKGVADAHGFLADPARTADVASVMRAPLTGNHKLETPRKTAIKWSGAPVQFSTLAGALTLAHAQHFGKLAQSPQIMQPTEPGNLLRDTHDRRPHETAEEISRVGAMLALIPADCNYPVWRNILWAIAGTGWNCAERLARQWSASVPGKFNEAAFQTVWQSFNPARGIGLGPLVRYAVQNGYRVDEPERFAWTGGDVENGRRFADTFRGQILFVPETDKELTFDQKAGWVSAPPGAAESAAKYVRDQMHKESVELYKAAPDSQLTKRATAEVARVSKAPHLRAMIEMAASEPGMTRSLNDFDADAMRLGVTNGVLDLERRVLLAVSPDLLVTKRCNVAYAAIATCPQWDQFLIDVQPDPAVREFMQRWAGYCLTGTVREQQLIFLHGGGANGKSVFVELFAWVMGDYAKKIATEMLMHHQRNPQAPSPDIVSLKGMRFVYANETEEGRKLAEARVKEMTGGDTLTGRAPHAKADITFAPTHKLAIVGNHKPEISDTSHGMWRRICLVPFEVTIPTNKRDGKLLEKLKQEGSGILNWALAGLQKYQNGGLAIPKSIDAATAGYRDEQDIISEWIRDHCTTGPGLKMKKDEAYRAYVKWCSQNGHRHLAQQRFTRRLGDRKHRLLPDKRTIGGLELNQDGAVAAKLW</sequence>
<comment type="caution">
    <text evidence="6">The sequence shown here is derived from an EMBL/GenBank/DDBJ whole genome shotgun (WGS) entry which is preliminary data.</text>
</comment>
<dbReference type="InterPro" id="IPR051620">
    <property type="entry name" value="ORF904-like_C"/>
</dbReference>
<feature type="domain" description="SF3 helicase" evidence="5">
    <location>
        <begin position="533"/>
        <end position="695"/>
    </location>
</feature>
<dbReference type="Pfam" id="PF08706">
    <property type="entry name" value="D5_N"/>
    <property type="match status" value="1"/>
</dbReference>
<dbReference type="SUPFAM" id="SSF46785">
    <property type="entry name" value="Winged helix' DNA-binding domain"/>
    <property type="match status" value="1"/>
</dbReference>
<gene>
    <name evidence="6" type="ORF">GNZ12_33535</name>
</gene>
<dbReference type="InterPro" id="IPR027417">
    <property type="entry name" value="P-loop_NTPase"/>
</dbReference>
<keyword evidence="4" id="KW-0812">Transmembrane</keyword>
<dbReference type="SMART" id="SM00885">
    <property type="entry name" value="D5_N"/>
    <property type="match status" value="1"/>
</dbReference>
<dbReference type="InterPro" id="IPR014818">
    <property type="entry name" value="Phage/plasmid_primase_P4_C"/>
</dbReference>
<dbReference type="Pfam" id="PF08707">
    <property type="entry name" value="PriCT_2"/>
    <property type="match status" value="1"/>
</dbReference>
<dbReference type="InterPro" id="IPR036390">
    <property type="entry name" value="WH_DNA-bd_sf"/>
</dbReference>
<evidence type="ECO:0000256" key="3">
    <source>
        <dbReference type="ARBA" id="ARBA00022840"/>
    </source>
</evidence>
<evidence type="ECO:0000256" key="2">
    <source>
        <dbReference type="ARBA" id="ARBA00022801"/>
    </source>
</evidence>
<evidence type="ECO:0000313" key="6">
    <source>
        <dbReference type="EMBL" id="NPT46160.1"/>
    </source>
</evidence>
<dbReference type="PANTHER" id="PTHR35372">
    <property type="entry name" value="ATP BINDING PROTEIN-RELATED"/>
    <property type="match status" value="1"/>
</dbReference>
<dbReference type="Proteomes" id="UP000652198">
    <property type="component" value="Unassembled WGS sequence"/>
</dbReference>
<dbReference type="Gene3D" id="3.40.50.300">
    <property type="entry name" value="P-loop containing nucleotide triphosphate hydrolases"/>
    <property type="match status" value="1"/>
</dbReference>
<keyword evidence="7" id="KW-1185">Reference proteome</keyword>
<dbReference type="PANTHER" id="PTHR35372:SF2">
    <property type="entry name" value="SF3 HELICASE DOMAIN-CONTAINING PROTEIN"/>
    <property type="match status" value="1"/>
</dbReference>
<dbReference type="InterPro" id="IPR014819">
    <property type="entry name" value="PriCT_2"/>
</dbReference>
<dbReference type="PROSITE" id="PS51206">
    <property type="entry name" value="SF3_HELICASE_1"/>
    <property type="match status" value="1"/>
</dbReference>
<dbReference type="NCBIfam" id="TIGR01613">
    <property type="entry name" value="primase_Cterm"/>
    <property type="match status" value="1"/>
</dbReference>
<protein>
    <recommendedName>
        <fullName evidence="5">SF3 helicase domain-containing protein</fullName>
    </recommendedName>
</protein>
<keyword evidence="1" id="KW-0547">Nucleotide-binding</keyword>
<evidence type="ECO:0000313" key="7">
    <source>
        <dbReference type="Proteomes" id="UP000652198"/>
    </source>
</evidence>
<feature type="transmembrane region" description="Helical" evidence="4">
    <location>
        <begin position="15"/>
        <end position="39"/>
    </location>
</feature>
<keyword evidence="4" id="KW-0472">Membrane</keyword>
<dbReference type="InterPro" id="IPR006500">
    <property type="entry name" value="Helicase_put_C_phage/plasmid"/>
</dbReference>
<evidence type="ECO:0000256" key="1">
    <source>
        <dbReference type="ARBA" id="ARBA00022741"/>
    </source>
</evidence>
<proteinExistence type="predicted"/>
<evidence type="ECO:0000256" key="4">
    <source>
        <dbReference type="SAM" id="Phobius"/>
    </source>
</evidence>
<keyword evidence="2" id="KW-0378">Hydrolase</keyword>
<organism evidence="6 7">
    <name type="scientific">Paraburkholderia solitsugae</name>
    <dbReference type="NCBI Taxonomy" id="2675748"/>
    <lineage>
        <taxon>Bacteria</taxon>
        <taxon>Pseudomonadati</taxon>
        <taxon>Pseudomonadota</taxon>
        <taxon>Betaproteobacteria</taxon>
        <taxon>Burkholderiales</taxon>
        <taxon>Burkholderiaceae</taxon>
        <taxon>Paraburkholderia</taxon>
    </lineage>
</organism>
<reference evidence="6 7" key="1">
    <citation type="submission" date="2019-11" db="EMBL/GenBank/DDBJ databases">
        <title>Metabolism of dissolved organic matter in forest soils.</title>
        <authorList>
            <person name="Cyle K.T."/>
            <person name="Wilhelm R.C."/>
            <person name="Martinez C.E."/>
        </authorList>
    </citation>
    <scope>NUCLEOTIDE SEQUENCE [LARGE SCALE GENOMIC DNA]</scope>
    <source>
        <strain evidence="6 7">1N</strain>
    </source>
</reference>
<keyword evidence="4" id="KW-1133">Transmembrane helix</keyword>
<dbReference type="RefSeq" id="WP_172316312.1">
    <property type="nucleotide sequence ID" value="NZ_WOEY01000131.1"/>
</dbReference>
<evidence type="ECO:0000259" key="5">
    <source>
        <dbReference type="PROSITE" id="PS51206"/>
    </source>
</evidence>
<name>A0ABX2BZA0_9BURK</name>
<dbReference type="InterPro" id="IPR014015">
    <property type="entry name" value="Helicase_SF3_DNA-vir"/>
</dbReference>
<accession>A0ABX2BZA0</accession>